<dbReference type="InterPro" id="IPR027417">
    <property type="entry name" value="P-loop_NTPase"/>
</dbReference>
<name>A0ABP1DFX1_9APHY</name>
<evidence type="ECO:0008006" key="6">
    <source>
        <dbReference type="Google" id="ProtNLM"/>
    </source>
</evidence>
<reference evidence="5" key="1">
    <citation type="submission" date="2024-04" db="EMBL/GenBank/DDBJ databases">
        <authorList>
            <person name="Shaw F."/>
            <person name="Minotto A."/>
        </authorList>
    </citation>
    <scope>NUCLEOTIDE SEQUENCE [LARGE SCALE GENOMIC DNA]</scope>
</reference>
<dbReference type="Proteomes" id="UP001497453">
    <property type="component" value="Chromosome 4"/>
</dbReference>
<organism evidence="4 5">
    <name type="scientific">Somion occarium</name>
    <dbReference type="NCBI Taxonomy" id="3059160"/>
    <lineage>
        <taxon>Eukaryota</taxon>
        <taxon>Fungi</taxon>
        <taxon>Dikarya</taxon>
        <taxon>Basidiomycota</taxon>
        <taxon>Agaricomycotina</taxon>
        <taxon>Agaricomycetes</taxon>
        <taxon>Polyporales</taxon>
        <taxon>Cerrenaceae</taxon>
        <taxon>Somion</taxon>
    </lineage>
</organism>
<dbReference type="PANTHER" id="PTHR12169:SF2">
    <property type="entry name" value="AFG1P"/>
    <property type="match status" value="1"/>
</dbReference>
<keyword evidence="5" id="KW-1185">Reference proteome</keyword>
<dbReference type="PANTHER" id="PTHR12169">
    <property type="entry name" value="ATPASE N2B"/>
    <property type="match status" value="1"/>
</dbReference>
<protein>
    <recommendedName>
        <fullName evidence="6">AFG1-like ATPase</fullName>
    </recommendedName>
</protein>
<dbReference type="EMBL" id="OZ037947">
    <property type="protein sequence ID" value="CAL1706731.1"/>
    <property type="molecule type" value="Genomic_DNA"/>
</dbReference>
<dbReference type="Pfam" id="PF03969">
    <property type="entry name" value="AFG1_ATPase"/>
    <property type="match status" value="1"/>
</dbReference>
<keyword evidence="3" id="KW-0067">ATP-binding</keyword>
<gene>
    <name evidence="4" type="ORF">GFSPODELE1_LOCUS6017</name>
</gene>
<dbReference type="InterPro" id="IPR005654">
    <property type="entry name" value="ATPase_AFG1-like"/>
</dbReference>
<evidence type="ECO:0000313" key="5">
    <source>
        <dbReference type="Proteomes" id="UP001497453"/>
    </source>
</evidence>
<evidence type="ECO:0000256" key="2">
    <source>
        <dbReference type="ARBA" id="ARBA00022741"/>
    </source>
</evidence>
<dbReference type="NCBIfam" id="NF040713">
    <property type="entry name" value="ZapE"/>
    <property type="match status" value="1"/>
</dbReference>
<dbReference type="SUPFAM" id="SSF52540">
    <property type="entry name" value="P-loop containing nucleoside triphosphate hydrolases"/>
    <property type="match status" value="1"/>
</dbReference>
<accession>A0ABP1DFX1</accession>
<proteinExistence type="inferred from homology"/>
<comment type="similarity">
    <text evidence="1">Belongs to the AFG1 ATPase family.</text>
</comment>
<evidence type="ECO:0000313" key="4">
    <source>
        <dbReference type="EMBL" id="CAL1706731.1"/>
    </source>
</evidence>
<keyword evidence="2" id="KW-0547">Nucleotide-binding</keyword>
<evidence type="ECO:0000256" key="1">
    <source>
        <dbReference type="ARBA" id="ARBA00010322"/>
    </source>
</evidence>
<sequence length="628" mass="71214">MRSGCNWIAPRFAVSAIDQPRAVGSFHGNSYRKLEAATALEASPRSGLPQTIDLLQTYRGFVSLGKIQHDEEQVRVVMQLRRIQKDLDGYAPPVLSTHYMNFPQGTHGQDSSELQPWWQSPTLKTTDDVTSAQMAVVRRRSHAEELAELTTPKGLLLTGPPGAGKSFIVDLWFNSFPTPFKARKHYNQLVLEIYRAVWEETKIRMASEEAVEQVSEPQPWTRSLRDQWRQLVSTGSLPIKWTRAARQNTSFIASHGYTQQTIAFAVAQRLILRHWLLVFDEIQLLDVSSATLLADVLSWFWRMGGVIIGTSNKVPDDLYMNGVQRERLEPFVEALKVRCPVYVMRSERDWREIKAGDGLDRSWFTYEQKAEFKAKLADVIVEEPTARSLSVFTFSQLCDESLGPADYLTLSSHFHTIVISSIPILKLSAKNQARRFISLIDALYESRCRLICLADAEPAELFFPDAKASLSGEFREARDMDVMMAEAVAETRDVYRPNVSSYDAPNMAEAPEVPTATVPLETLSIFSGKDEQFAFKRALSRLLEMTSESYGKEAEWTPLPEDARKWERASVSGVFSVQPRNDVKHTSREASDTDFASAASYEGHARIAQRPEAPRFREHHAWGMRERQ</sequence>
<dbReference type="Gene3D" id="3.40.50.300">
    <property type="entry name" value="P-loop containing nucleotide triphosphate hydrolases"/>
    <property type="match status" value="1"/>
</dbReference>
<evidence type="ECO:0000256" key="3">
    <source>
        <dbReference type="ARBA" id="ARBA00022840"/>
    </source>
</evidence>